<gene>
    <name evidence="4" type="ORF">Dfulv_09400</name>
</gene>
<accession>A0ABY5W398</accession>
<proteinExistence type="predicted"/>
<dbReference type="PANTHER" id="PTHR35149:SF2">
    <property type="entry name" value="DUF262 DOMAIN-CONTAINING PROTEIN"/>
    <property type="match status" value="1"/>
</dbReference>
<dbReference type="Pfam" id="PF18755">
    <property type="entry name" value="RAMA"/>
    <property type="match status" value="1"/>
</dbReference>
<dbReference type="PANTHER" id="PTHR35149">
    <property type="entry name" value="SLL5132 PROTEIN"/>
    <property type="match status" value="1"/>
</dbReference>
<dbReference type="InterPro" id="IPR011089">
    <property type="entry name" value="GmrSD_C"/>
</dbReference>
<dbReference type="Proteomes" id="UP001059617">
    <property type="component" value="Chromosome"/>
</dbReference>
<feature type="domain" description="GmrSD restriction endonucleases C-terminal" evidence="2">
    <location>
        <begin position="435"/>
        <end position="588"/>
    </location>
</feature>
<keyword evidence="5" id="KW-1185">Reference proteome</keyword>
<evidence type="ECO:0000259" key="1">
    <source>
        <dbReference type="Pfam" id="PF03235"/>
    </source>
</evidence>
<evidence type="ECO:0000313" key="5">
    <source>
        <dbReference type="Proteomes" id="UP001059617"/>
    </source>
</evidence>
<dbReference type="InterPro" id="IPR004919">
    <property type="entry name" value="GmrSD_N"/>
</dbReference>
<dbReference type="Pfam" id="PF03235">
    <property type="entry name" value="GmrSD_N"/>
    <property type="match status" value="1"/>
</dbReference>
<reference evidence="4" key="1">
    <citation type="submission" date="2021-04" db="EMBL/GenBank/DDBJ databases">
        <authorList>
            <person name="Hartkoorn R.C."/>
            <person name="Beaudoing E."/>
            <person name="Hot D."/>
        </authorList>
    </citation>
    <scope>NUCLEOTIDE SEQUENCE</scope>
    <source>
        <strain evidence="4">NRRL B-16292</strain>
    </source>
</reference>
<evidence type="ECO:0000313" key="4">
    <source>
        <dbReference type="EMBL" id="UWP84430.1"/>
    </source>
</evidence>
<name>A0ABY5W398_9ACTN</name>
<protein>
    <submittedName>
        <fullName evidence="4">DUF262 domain-containing protein</fullName>
    </submittedName>
</protein>
<organism evidence="4 5">
    <name type="scientific">Dactylosporangium fulvum</name>
    <dbReference type="NCBI Taxonomy" id="53359"/>
    <lineage>
        <taxon>Bacteria</taxon>
        <taxon>Bacillati</taxon>
        <taxon>Actinomycetota</taxon>
        <taxon>Actinomycetes</taxon>
        <taxon>Micromonosporales</taxon>
        <taxon>Micromonosporaceae</taxon>
        <taxon>Dactylosporangium</taxon>
    </lineage>
</organism>
<feature type="domain" description="GmrSD restriction endonucleases N-terminal" evidence="1">
    <location>
        <begin position="21"/>
        <end position="233"/>
    </location>
</feature>
<evidence type="ECO:0000259" key="3">
    <source>
        <dbReference type="Pfam" id="PF18755"/>
    </source>
</evidence>
<dbReference type="RefSeq" id="WP_259862280.1">
    <property type="nucleotide sequence ID" value="NZ_BAAAST010000005.1"/>
</dbReference>
<dbReference type="Pfam" id="PF07510">
    <property type="entry name" value="GmrSD_C"/>
    <property type="match status" value="1"/>
</dbReference>
<dbReference type="EMBL" id="CP073720">
    <property type="protein sequence ID" value="UWP84430.1"/>
    <property type="molecule type" value="Genomic_DNA"/>
</dbReference>
<feature type="domain" description="RAMA" evidence="3">
    <location>
        <begin position="611"/>
        <end position="711"/>
    </location>
</feature>
<dbReference type="InterPro" id="IPR040843">
    <property type="entry name" value="RAMA"/>
</dbReference>
<reference evidence="4" key="2">
    <citation type="submission" date="2022-09" db="EMBL/GenBank/DDBJ databases">
        <title>Biosynthetic gene clusters of Dactylosporangioum fulvum.</title>
        <authorList>
            <person name="Caradec T."/>
        </authorList>
    </citation>
    <scope>NUCLEOTIDE SEQUENCE</scope>
    <source>
        <strain evidence="4">NRRL B-16292</strain>
    </source>
</reference>
<sequence>MSGQRVTDQIQGKTLTIREVFYGRRYGLDSYQREYAWTEKQVEELINDLTGRFVKEWSPQHELLDVARYQPYFLGPVITSGRDGVNYLIDGQQRLTTLMLLLIWLRRIQDGREDAVDSIDNLVFISHYGQKVFAVEDEERRPCLQAMLRGTEFDTVNASASVRNLWDRFADIEKHFPEDLRDEELPYFIYWLLDRVTLVEISTGDSGLALEIFETMNDRGLRLTGLDMLKSFMLAKVDADDRDVVNQVWRSRLTDLSDIDPGAHSAFVKAWLRAKHSAGSDDDEGIGSAFDKWVRKHEARLDLDRPAGARQFVLRDMDHLAKRYRELLLASRHLTPGLEPLYYNAYNSVTLQLPLILATLSVDDDDVTFRRKANLVAGYLDIFVARCMVNAHDFRYTAVEHRLFALAREIREMDADTLAKRLGEEVAAIPDSFEAVSSFSLRPRNRTYVKYILARMASWLDQQCRTGHTFADYTRSGKDQPPFEIEHIWADKFSYQPTIPRRKFADLRNRFGALLLLPKDFNASFGDMPYAKKLPHYMGQHLLVRSLHPDCYQNNPTFLRTVEAHNLPFTPFADEFDPAAIDSRQELYRRLCELVWKPEQYGLVVPEIAPQQPKERTRVRFDVSLRDLMEKGQLTAGAQLVGAYRGTDYRAVLTDKAKIRVESGEEFEAASPAAAAVLEKQSWNGWMFWQVQEPDGALRLLDDLRKRALNQGSVAGDD</sequence>
<evidence type="ECO:0000259" key="2">
    <source>
        <dbReference type="Pfam" id="PF07510"/>
    </source>
</evidence>